<dbReference type="InterPro" id="IPR029479">
    <property type="entry name" value="Nitroreductase"/>
</dbReference>
<evidence type="ECO:0000259" key="1">
    <source>
        <dbReference type="Pfam" id="PF00881"/>
    </source>
</evidence>
<organism evidence="2 3">
    <name type="scientific">Candidatus Limivivens intestinipullorum</name>
    <dbReference type="NCBI Taxonomy" id="2840858"/>
    <lineage>
        <taxon>Bacteria</taxon>
        <taxon>Bacillati</taxon>
        <taxon>Bacillota</taxon>
        <taxon>Clostridia</taxon>
        <taxon>Lachnospirales</taxon>
        <taxon>Lachnospiraceae</taxon>
        <taxon>Lachnospiraceae incertae sedis</taxon>
        <taxon>Candidatus Limivivens</taxon>
    </lineage>
</organism>
<dbReference type="SUPFAM" id="SSF55469">
    <property type="entry name" value="FMN-dependent nitroreductase-like"/>
    <property type="match status" value="1"/>
</dbReference>
<dbReference type="GO" id="GO:0016491">
    <property type="term" value="F:oxidoreductase activity"/>
    <property type="evidence" value="ECO:0007669"/>
    <property type="project" value="InterPro"/>
</dbReference>
<reference evidence="2" key="2">
    <citation type="journal article" date="2021" name="PeerJ">
        <title>Extensive microbial diversity within the chicken gut microbiome revealed by metagenomics and culture.</title>
        <authorList>
            <person name="Gilroy R."/>
            <person name="Ravi A."/>
            <person name="Getino M."/>
            <person name="Pursley I."/>
            <person name="Horton D.L."/>
            <person name="Alikhan N.F."/>
            <person name="Baker D."/>
            <person name="Gharbi K."/>
            <person name="Hall N."/>
            <person name="Watson M."/>
            <person name="Adriaenssens E.M."/>
            <person name="Foster-Nyarko E."/>
            <person name="Jarju S."/>
            <person name="Secka A."/>
            <person name="Antonio M."/>
            <person name="Oren A."/>
            <person name="Chaudhuri R.R."/>
            <person name="La Ragione R."/>
            <person name="Hildebrand F."/>
            <person name="Pallen M.J."/>
        </authorList>
    </citation>
    <scope>NUCLEOTIDE SEQUENCE</scope>
    <source>
        <strain evidence="2">CHK190-19873</strain>
    </source>
</reference>
<gene>
    <name evidence="2" type="ORF">IAB44_13225</name>
</gene>
<dbReference type="Gene3D" id="3.40.109.10">
    <property type="entry name" value="NADH Oxidase"/>
    <property type="match status" value="1"/>
</dbReference>
<evidence type="ECO:0000313" key="2">
    <source>
        <dbReference type="EMBL" id="HIS32485.1"/>
    </source>
</evidence>
<sequence length="145" mass="15421">MITETIKTRKSVRTYQSKPVKADKIKAVVEAGNMAAGTPMAGEVYFNVITNAEVLKSIADGTKAAMANSGMEMLVKLSSNPSYNPLYSAPVAVIISTTKTDVPNTAAMARANAACAGEKCSLPPRNWDSAPAILSPRYLHSTFPR</sequence>
<dbReference type="Proteomes" id="UP000823935">
    <property type="component" value="Unassembled WGS sequence"/>
</dbReference>
<dbReference type="InterPro" id="IPR000415">
    <property type="entry name" value="Nitroreductase-like"/>
</dbReference>
<feature type="domain" description="Nitroreductase" evidence="1">
    <location>
        <begin position="6"/>
        <end position="114"/>
    </location>
</feature>
<dbReference type="Pfam" id="PF00881">
    <property type="entry name" value="Nitroreductase"/>
    <property type="match status" value="1"/>
</dbReference>
<proteinExistence type="predicted"/>
<dbReference type="EMBL" id="DVIQ01000083">
    <property type="protein sequence ID" value="HIS32485.1"/>
    <property type="molecule type" value="Genomic_DNA"/>
</dbReference>
<accession>A0A9D1EUG5</accession>
<name>A0A9D1EUG5_9FIRM</name>
<comment type="caution">
    <text evidence="2">The sequence shown here is derived from an EMBL/GenBank/DDBJ whole genome shotgun (WGS) entry which is preliminary data.</text>
</comment>
<evidence type="ECO:0000313" key="3">
    <source>
        <dbReference type="Proteomes" id="UP000823935"/>
    </source>
</evidence>
<reference evidence="2" key="1">
    <citation type="submission" date="2020-10" db="EMBL/GenBank/DDBJ databases">
        <authorList>
            <person name="Gilroy R."/>
        </authorList>
    </citation>
    <scope>NUCLEOTIDE SEQUENCE</scope>
    <source>
        <strain evidence="2">CHK190-19873</strain>
    </source>
</reference>
<dbReference type="AlphaFoldDB" id="A0A9D1EUG5"/>
<protein>
    <submittedName>
        <fullName evidence="2">Nitroreductase family protein</fullName>
    </submittedName>
</protein>